<dbReference type="InterPro" id="IPR000630">
    <property type="entry name" value="Ribosomal_uS8"/>
</dbReference>
<dbReference type="Pfam" id="PF00410">
    <property type="entry name" value="Ribosomal_S8"/>
    <property type="match status" value="1"/>
</dbReference>
<evidence type="ECO:0000256" key="5">
    <source>
        <dbReference type="HAMAP-Rule" id="MF_01302"/>
    </source>
</evidence>
<evidence type="ECO:0000313" key="8">
    <source>
        <dbReference type="Proteomes" id="UP000230796"/>
    </source>
</evidence>
<keyword evidence="5" id="KW-0694">RNA-binding</keyword>
<dbReference type="PROSITE" id="PS00053">
    <property type="entry name" value="RIBOSOMAL_S8"/>
    <property type="match status" value="1"/>
</dbReference>
<evidence type="ECO:0000256" key="3">
    <source>
        <dbReference type="ARBA" id="ARBA00023274"/>
    </source>
</evidence>
<dbReference type="GO" id="GO:0005737">
    <property type="term" value="C:cytoplasm"/>
    <property type="evidence" value="ECO:0007669"/>
    <property type="project" value="UniProtKB-ARBA"/>
</dbReference>
<comment type="function">
    <text evidence="5">One of the primary rRNA binding proteins, it binds directly to 16S rRNA central domain where it helps coordinate assembly of the platform of the 30S subunit.</text>
</comment>
<name>A0A2H0VJK7_9BACT</name>
<dbReference type="GO" id="GO:0005840">
    <property type="term" value="C:ribosome"/>
    <property type="evidence" value="ECO:0007669"/>
    <property type="project" value="UniProtKB-KW"/>
</dbReference>
<dbReference type="SUPFAM" id="SSF56047">
    <property type="entry name" value="Ribosomal protein S8"/>
    <property type="match status" value="1"/>
</dbReference>
<organism evidence="7 8">
    <name type="scientific">Candidatus Collierbacteria bacterium CG10_big_fil_rev_8_21_14_0_10_44_9</name>
    <dbReference type="NCBI Taxonomy" id="1974535"/>
    <lineage>
        <taxon>Bacteria</taxon>
        <taxon>Candidatus Collieribacteriota</taxon>
    </lineage>
</organism>
<comment type="caution">
    <text evidence="7">The sequence shown here is derived from an EMBL/GenBank/DDBJ whole genome shotgun (WGS) entry which is preliminary data.</text>
</comment>
<evidence type="ECO:0000256" key="1">
    <source>
        <dbReference type="ARBA" id="ARBA00006471"/>
    </source>
</evidence>
<dbReference type="EMBL" id="PFAF01000002">
    <property type="protein sequence ID" value="PIR99287.1"/>
    <property type="molecule type" value="Genomic_DNA"/>
</dbReference>
<comment type="subunit">
    <text evidence="5">Part of the 30S ribosomal subunit. Contacts proteins S5 and S12.</text>
</comment>
<keyword evidence="2 5" id="KW-0689">Ribosomal protein</keyword>
<dbReference type="AlphaFoldDB" id="A0A2H0VJK7"/>
<dbReference type="PANTHER" id="PTHR11758">
    <property type="entry name" value="40S RIBOSOMAL PROTEIN S15A"/>
    <property type="match status" value="1"/>
</dbReference>
<keyword evidence="3 5" id="KW-0687">Ribonucleoprotein</keyword>
<gene>
    <name evidence="5" type="primary">rpsH</name>
    <name evidence="7" type="ORF">COT87_00175</name>
</gene>
<reference evidence="8" key="1">
    <citation type="submission" date="2017-09" db="EMBL/GenBank/DDBJ databases">
        <title>Depth-based differentiation of microbial function through sediment-hosted aquifers and enrichment of novel symbionts in the deep terrestrial subsurface.</title>
        <authorList>
            <person name="Probst A.J."/>
            <person name="Ladd B."/>
            <person name="Jarett J.K."/>
            <person name="Geller-Mcgrath D.E."/>
            <person name="Sieber C.M.K."/>
            <person name="Emerson J.B."/>
            <person name="Anantharaman K."/>
            <person name="Thomas B.C."/>
            <person name="Malmstrom R."/>
            <person name="Stieglmeier M."/>
            <person name="Klingl A."/>
            <person name="Woyke T."/>
            <person name="Ryan C.M."/>
            <person name="Banfield J.F."/>
        </authorList>
    </citation>
    <scope>NUCLEOTIDE SEQUENCE [LARGE SCALE GENOMIC DNA]</scope>
</reference>
<dbReference type="InterPro" id="IPR047863">
    <property type="entry name" value="Ribosomal_uS8_CS"/>
</dbReference>
<dbReference type="Gene3D" id="3.30.1370.30">
    <property type="match status" value="1"/>
</dbReference>
<dbReference type="HAMAP" id="MF_01302_B">
    <property type="entry name" value="Ribosomal_uS8_B"/>
    <property type="match status" value="1"/>
</dbReference>
<dbReference type="InterPro" id="IPR035987">
    <property type="entry name" value="Ribosomal_uS8_sf"/>
</dbReference>
<protein>
    <recommendedName>
        <fullName evidence="4 5">Small ribosomal subunit protein uS8</fullName>
    </recommendedName>
</protein>
<sequence>MINDHISDMITRIKNTYSMHKKIVMMPYTKVLASVAKVMLDEKYLSDVKVEGTKVTDKKLFLTLSYKSDTAAISAIKRISKPGVRIYRHVNDFKPVLSGLGIAILSTQKGIMSDRNAKINKIGGEVLLELW</sequence>
<dbReference type="FunFam" id="3.30.1490.10:FF:000001">
    <property type="entry name" value="30S ribosomal protein S8"/>
    <property type="match status" value="1"/>
</dbReference>
<evidence type="ECO:0000256" key="2">
    <source>
        <dbReference type="ARBA" id="ARBA00022980"/>
    </source>
</evidence>
<dbReference type="NCBIfam" id="NF001109">
    <property type="entry name" value="PRK00136.1"/>
    <property type="match status" value="1"/>
</dbReference>
<proteinExistence type="inferred from homology"/>
<dbReference type="GO" id="GO:0006412">
    <property type="term" value="P:translation"/>
    <property type="evidence" value="ECO:0007669"/>
    <property type="project" value="UniProtKB-UniRule"/>
</dbReference>
<evidence type="ECO:0000313" key="7">
    <source>
        <dbReference type="EMBL" id="PIR99287.1"/>
    </source>
</evidence>
<evidence type="ECO:0000256" key="6">
    <source>
        <dbReference type="RuleBase" id="RU003660"/>
    </source>
</evidence>
<comment type="similarity">
    <text evidence="1 5 6">Belongs to the universal ribosomal protein uS8 family.</text>
</comment>
<dbReference type="GO" id="GO:0003735">
    <property type="term" value="F:structural constituent of ribosome"/>
    <property type="evidence" value="ECO:0007669"/>
    <property type="project" value="InterPro"/>
</dbReference>
<dbReference type="GO" id="GO:0019843">
    <property type="term" value="F:rRNA binding"/>
    <property type="evidence" value="ECO:0007669"/>
    <property type="project" value="UniProtKB-UniRule"/>
</dbReference>
<dbReference type="GO" id="GO:1990904">
    <property type="term" value="C:ribonucleoprotein complex"/>
    <property type="evidence" value="ECO:0007669"/>
    <property type="project" value="UniProtKB-KW"/>
</dbReference>
<keyword evidence="5" id="KW-0699">rRNA-binding</keyword>
<accession>A0A2H0VJK7</accession>
<dbReference type="Gene3D" id="3.30.1490.10">
    <property type="match status" value="1"/>
</dbReference>
<evidence type="ECO:0000256" key="4">
    <source>
        <dbReference type="ARBA" id="ARBA00035258"/>
    </source>
</evidence>
<dbReference type="Proteomes" id="UP000230796">
    <property type="component" value="Unassembled WGS sequence"/>
</dbReference>